<dbReference type="InterPro" id="IPR001715">
    <property type="entry name" value="CH_dom"/>
</dbReference>
<dbReference type="PRINTS" id="PR00889">
    <property type="entry name" value="CALPONIN"/>
</dbReference>
<dbReference type="GO" id="GO:0031032">
    <property type="term" value="P:actomyosin structure organization"/>
    <property type="evidence" value="ECO:0007669"/>
    <property type="project" value="InterPro"/>
</dbReference>
<dbReference type="Gene3D" id="1.10.418.10">
    <property type="entry name" value="Calponin-like domain"/>
    <property type="match status" value="1"/>
</dbReference>
<dbReference type="PRINTS" id="PR00888">
    <property type="entry name" value="SM22CALPONIN"/>
</dbReference>
<dbReference type="GeneID" id="94832753"/>
<feature type="compositionally biased region" description="Low complexity" evidence="1">
    <location>
        <begin position="264"/>
        <end position="284"/>
    </location>
</feature>
<sequence length="506" mass="56793">MSNRAESLGIYADLANKRSSQYDFVLEGQVKLWIEGNIRRKLNGNFRESLCDGVALCELINVIRPGMIPKIHQSKVTMFCRENFGFFQRSCIQLGCKDNETCVFEDVFENRNMNQFLLNIVSLARNIQYSPSYRGPILQDAVKAGASTKPVNSFSKPYNNLSTPESAYNQAQKTKDAGRYNEHGVMMNPDDNKYHGQKTSTVAASQSKTPPSQPQNVSTKKTVYCGDYSDTAMRQAQLAKDSGRYNEHGVMMNPNDNKYHGQKTSTPSSQSPTVSNNASVSSNVSQKKTVYCGDYSDTAMRQAQLAKDSGRYNEHGVMMNPNDNKYHGQKTSTPSSQSPTVSNNASVSSNVSQKKTVYCGDYSDTAMRQAQLAKDSGRYNEHGVMMNPNDNKYHGQKSNDMNPTYNYQSKTSSSQRNQNPQEPNWGKKQPPVMRYANQQTNNNDQYTTKKVIPKNKDEKSNWFSSGNSSNDPNKKDSKPKNMQVKMVTIEASEKKGLFYELGFGRK</sequence>
<feature type="domain" description="Calponin-homology (CH)" evidence="2">
    <location>
        <begin position="24"/>
        <end position="128"/>
    </location>
</feature>
<keyword evidence="4" id="KW-1185">Reference proteome</keyword>
<protein>
    <recommendedName>
        <fullName evidence="2">Calponin-homology (CH) domain-containing protein</fullName>
    </recommendedName>
</protein>
<evidence type="ECO:0000313" key="3">
    <source>
        <dbReference type="EMBL" id="OHT14673.1"/>
    </source>
</evidence>
<comment type="caution">
    <text evidence="3">The sequence shown here is derived from an EMBL/GenBank/DDBJ whole genome shotgun (WGS) entry which is preliminary data.</text>
</comment>
<feature type="region of interest" description="Disordered" evidence="1">
    <location>
        <begin position="181"/>
        <end position="221"/>
    </location>
</feature>
<dbReference type="CDD" id="cd00014">
    <property type="entry name" value="CH_SF"/>
    <property type="match status" value="1"/>
</dbReference>
<feature type="compositionally biased region" description="Low complexity" evidence="1">
    <location>
        <begin position="331"/>
        <end position="351"/>
    </location>
</feature>
<gene>
    <name evidence="3" type="ORF">TRFO_14845</name>
</gene>
<dbReference type="SMART" id="SM00033">
    <property type="entry name" value="CH"/>
    <property type="match status" value="1"/>
</dbReference>
<name>A0A1J4KTQ3_9EUKA</name>
<dbReference type="GO" id="GO:0015629">
    <property type="term" value="C:actin cytoskeleton"/>
    <property type="evidence" value="ECO:0007669"/>
    <property type="project" value="TreeGrafter"/>
</dbReference>
<proteinExistence type="predicted"/>
<dbReference type="GO" id="GO:0007015">
    <property type="term" value="P:actin filament organization"/>
    <property type="evidence" value="ECO:0007669"/>
    <property type="project" value="TreeGrafter"/>
</dbReference>
<evidence type="ECO:0000313" key="4">
    <source>
        <dbReference type="Proteomes" id="UP000179807"/>
    </source>
</evidence>
<dbReference type="Pfam" id="PF00307">
    <property type="entry name" value="CH"/>
    <property type="match status" value="1"/>
</dbReference>
<feature type="compositionally biased region" description="Polar residues" evidence="1">
    <location>
        <begin position="197"/>
        <end position="221"/>
    </location>
</feature>
<dbReference type="PANTHER" id="PTHR47385:SF14">
    <property type="entry name" value="TRANSGELIN"/>
    <property type="match status" value="1"/>
</dbReference>
<dbReference type="Proteomes" id="UP000179807">
    <property type="component" value="Unassembled WGS sequence"/>
</dbReference>
<feature type="compositionally biased region" description="Polar residues" evidence="1">
    <location>
        <begin position="396"/>
        <end position="422"/>
    </location>
</feature>
<evidence type="ECO:0000256" key="1">
    <source>
        <dbReference type="SAM" id="MobiDB-lite"/>
    </source>
</evidence>
<feature type="region of interest" description="Disordered" evidence="1">
    <location>
        <begin position="246"/>
        <end position="284"/>
    </location>
</feature>
<dbReference type="InterPro" id="IPR003096">
    <property type="entry name" value="SM22_calponin"/>
</dbReference>
<dbReference type="InterPro" id="IPR001997">
    <property type="entry name" value="Calponin/LIMCH1"/>
</dbReference>
<dbReference type="SUPFAM" id="SSF47576">
    <property type="entry name" value="Calponin-homology domain, CH-domain"/>
    <property type="match status" value="1"/>
</dbReference>
<organism evidence="3 4">
    <name type="scientific">Tritrichomonas foetus</name>
    <dbReference type="NCBI Taxonomy" id="1144522"/>
    <lineage>
        <taxon>Eukaryota</taxon>
        <taxon>Metamonada</taxon>
        <taxon>Parabasalia</taxon>
        <taxon>Tritrichomonadida</taxon>
        <taxon>Tritrichomonadidae</taxon>
        <taxon>Tritrichomonas</taxon>
    </lineage>
</organism>
<dbReference type="PROSITE" id="PS50021">
    <property type="entry name" value="CH"/>
    <property type="match status" value="1"/>
</dbReference>
<dbReference type="VEuPathDB" id="TrichDB:TRFO_14845"/>
<dbReference type="AlphaFoldDB" id="A0A1J4KTQ3"/>
<dbReference type="OrthoDB" id="21595at2759"/>
<accession>A0A1J4KTQ3</accession>
<dbReference type="PANTHER" id="PTHR47385">
    <property type="entry name" value="CALPONIN"/>
    <property type="match status" value="1"/>
</dbReference>
<feature type="compositionally biased region" description="Low complexity" evidence="1">
    <location>
        <begin position="437"/>
        <end position="448"/>
    </location>
</feature>
<dbReference type="RefSeq" id="XP_068367809.1">
    <property type="nucleotide sequence ID" value="XM_068498049.1"/>
</dbReference>
<dbReference type="EMBL" id="MLAK01000326">
    <property type="protein sequence ID" value="OHT14673.1"/>
    <property type="molecule type" value="Genomic_DNA"/>
</dbReference>
<reference evidence="3" key="1">
    <citation type="submission" date="2016-10" db="EMBL/GenBank/DDBJ databases">
        <authorList>
            <person name="Benchimol M."/>
            <person name="Almeida L.G."/>
            <person name="Vasconcelos A.T."/>
            <person name="Perreira-Neves A."/>
            <person name="Rosa I.A."/>
            <person name="Tasca T."/>
            <person name="Bogo M.R."/>
            <person name="de Souza W."/>
        </authorList>
    </citation>
    <scope>NUCLEOTIDE SEQUENCE [LARGE SCALE GENOMIC DNA]</scope>
    <source>
        <strain evidence="3">K</strain>
    </source>
</reference>
<dbReference type="GO" id="GO:0051015">
    <property type="term" value="F:actin filament binding"/>
    <property type="evidence" value="ECO:0007669"/>
    <property type="project" value="TreeGrafter"/>
</dbReference>
<feature type="region of interest" description="Disordered" evidence="1">
    <location>
        <begin position="380"/>
        <end position="484"/>
    </location>
</feature>
<evidence type="ECO:0000259" key="2">
    <source>
        <dbReference type="PROSITE" id="PS50021"/>
    </source>
</evidence>
<dbReference type="InterPro" id="IPR050606">
    <property type="entry name" value="Calponin-like"/>
</dbReference>
<feature type="region of interest" description="Disordered" evidence="1">
    <location>
        <begin position="313"/>
        <end position="351"/>
    </location>
</feature>
<dbReference type="InterPro" id="IPR036872">
    <property type="entry name" value="CH_dom_sf"/>
</dbReference>